<accession>A0ABV7GR04</accession>
<keyword evidence="5" id="KW-0119">Carbohydrate metabolism</keyword>
<dbReference type="SUPFAM" id="SSF56784">
    <property type="entry name" value="HAD-like"/>
    <property type="match status" value="1"/>
</dbReference>
<reference evidence="7" key="1">
    <citation type="journal article" date="2019" name="Int. J. Syst. Evol. Microbiol.">
        <title>The Global Catalogue of Microorganisms (GCM) 10K type strain sequencing project: providing services to taxonomists for standard genome sequencing and annotation.</title>
        <authorList>
            <consortium name="The Broad Institute Genomics Platform"/>
            <consortium name="The Broad Institute Genome Sequencing Center for Infectious Disease"/>
            <person name="Wu L."/>
            <person name="Ma J."/>
        </authorList>
    </citation>
    <scope>NUCLEOTIDE SEQUENCE [LARGE SCALE GENOMIC DNA]</scope>
    <source>
        <strain evidence="7">KCTC 52366</strain>
    </source>
</reference>
<evidence type="ECO:0000256" key="2">
    <source>
        <dbReference type="ARBA" id="ARBA00006171"/>
    </source>
</evidence>
<comment type="similarity">
    <text evidence="2">Belongs to the HAD-like hydrolase superfamily. CbbY/CbbZ/Gph/YieH family.</text>
</comment>
<dbReference type="RefSeq" id="WP_275631312.1">
    <property type="nucleotide sequence ID" value="NZ_JARGYD010000001.1"/>
</dbReference>
<evidence type="ECO:0000256" key="1">
    <source>
        <dbReference type="ARBA" id="ARBA00001946"/>
    </source>
</evidence>
<evidence type="ECO:0000256" key="3">
    <source>
        <dbReference type="ARBA" id="ARBA00022723"/>
    </source>
</evidence>
<dbReference type="PANTHER" id="PTHR46193">
    <property type="entry name" value="6-PHOSPHOGLUCONATE PHOSPHATASE"/>
    <property type="match status" value="1"/>
</dbReference>
<dbReference type="InterPro" id="IPR023214">
    <property type="entry name" value="HAD_sf"/>
</dbReference>
<organism evidence="6 7">
    <name type="scientific">Psychromarinibacter halotolerans</name>
    <dbReference type="NCBI Taxonomy" id="1775175"/>
    <lineage>
        <taxon>Bacteria</taxon>
        <taxon>Pseudomonadati</taxon>
        <taxon>Pseudomonadota</taxon>
        <taxon>Alphaproteobacteria</taxon>
        <taxon>Rhodobacterales</taxon>
        <taxon>Paracoccaceae</taxon>
        <taxon>Psychromarinibacter</taxon>
    </lineage>
</organism>
<proteinExistence type="inferred from homology"/>
<dbReference type="SFLD" id="SFLDG01129">
    <property type="entry name" value="C1.5:_HAD__Beta-PGM__Phosphata"/>
    <property type="match status" value="1"/>
</dbReference>
<evidence type="ECO:0000256" key="4">
    <source>
        <dbReference type="ARBA" id="ARBA00022842"/>
    </source>
</evidence>
<dbReference type="Gene3D" id="3.40.50.1000">
    <property type="entry name" value="HAD superfamily/HAD-like"/>
    <property type="match status" value="1"/>
</dbReference>
<dbReference type="SFLD" id="SFLDG01135">
    <property type="entry name" value="C1.5.6:_HAD__Beta-PGM__Phospha"/>
    <property type="match status" value="1"/>
</dbReference>
<dbReference type="Pfam" id="PF00702">
    <property type="entry name" value="Hydrolase"/>
    <property type="match status" value="1"/>
</dbReference>
<dbReference type="SFLD" id="SFLDS00003">
    <property type="entry name" value="Haloacid_Dehalogenase"/>
    <property type="match status" value="1"/>
</dbReference>
<dbReference type="Gene3D" id="1.10.150.240">
    <property type="entry name" value="Putative phosphatase, domain 2"/>
    <property type="match status" value="1"/>
</dbReference>
<dbReference type="InterPro" id="IPR023198">
    <property type="entry name" value="PGP-like_dom2"/>
</dbReference>
<dbReference type="InterPro" id="IPR051600">
    <property type="entry name" value="Beta-PGM-like"/>
</dbReference>
<evidence type="ECO:0000256" key="5">
    <source>
        <dbReference type="ARBA" id="ARBA00023277"/>
    </source>
</evidence>
<evidence type="ECO:0000313" key="6">
    <source>
        <dbReference type="EMBL" id="MFC3144049.1"/>
    </source>
</evidence>
<keyword evidence="6" id="KW-0378">Hydrolase</keyword>
<dbReference type="InterPro" id="IPR006439">
    <property type="entry name" value="HAD-SF_hydro_IA"/>
</dbReference>
<dbReference type="PRINTS" id="PR00413">
    <property type="entry name" value="HADHALOGNASE"/>
</dbReference>
<keyword evidence="4" id="KW-0460">Magnesium</keyword>
<dbReference type="PANTHER" id="PTHR46193:SF18">
    <property type="entry name" value="HEXITOL PHOSPHATASE B"/>
    <property type="match status" value="1"/>
</dbReference>
<dbReference type="EMBL" id="JBHRTB010000010">
    <property type="protein sequence ID" value="MFC3144049.1"/>
    <property type="molecule type" value="Genomic_DNA"/>
</dbReference>
<evidence type="ECO:0000313" key="7">
    <source>
        <dbReference type="Proteomes" id="UP001595632"/>
    </source>
</evidence>
<keyword evidence="7" id="KW-1185">Reference proteome</keyword>
<comment type="caution">
    <text evidence="6">The sequence shown here is derived from an EMBL/GenBank/DDBJ whole genome shotgun (WGS) entry which is preliminary data.</text>
</comment>
<protein>
    <submittedName>
        <fullName evidence="6">HAD family hydrolase</fullName>
    </submittedName>
</protein>
<name>A0ABV7GR04_9RHOB</name>
<gene>
    <name evidence="6" type="ORF">ACFOGP_15120</name>
</gene>
<dbReference type="Proteomes" id="UP001595632">
    <property type="component" value="Unassembled WGS sequence"/>
</dbReference>
<dbReference type="GO" id="GO:0016787">
    <property type="term" value="F:hydrolase activity"/>
    <property type="evidence" value="ECO:0007669"/>
    <property type="project" value="UniProtKB-KW"/>
</dbReference>
<dbReference type="InterPro" id="IPR036412">
    <property type="entry name" value="HAD-like_sf"/>
</dbReference>
<keyword evidence="3" id="KW-0479">Metal-binding</keyword>
<sequence>MPSGFLFDLDGTLLNSDPLHMAIFADMLRPAGVEVDHAFYTSRILGRNSAEIFAELLPGCDAVAMDDEKEARFREVLDRTSIAPTPGTERLLDRIAAAGLPVAVATNAPRQNAEAMLRAVGLRDRFPVVVAAEEVARGKPYPDVYLDAAAKAGADPAQAIAFEDSGAGVTAAAAAGCTVIGLTTSLSPDALRAAGARHAIRDYEDPGLFPLLGLETGALS</sequence>
<comment type="cofactor">
    <cofactor evidence="1">
        <name>Mg(2+)</name>
        <dbReference type="ChEBI" id="CHEBI:18420"/>
    </cofactor>
</comment>
<dbReference type="NCBIfam" id="TIGR01509">
    <property type="entry name" value="HAD-SF-IA-v3"/>
    <property type="match status" value="1"/>
</dbReference>